<feature type="region of interest" description="Disordered" evidence="1">
    <location>
        <begin position="1"/>
        <end position="30"/>
    </location>
</feature>
<dbReference type="EMBL" id="GBXM01005637">
    <property type="protein sequence ID" value="JAI02941.1"/>
    <property type="molecule type" value="Transcribed_RNA"/>
</dbReference>
<sequence>MSRSEHSHETSQLSFKSGARGRERGFPSFSFPTLDLLISQPAKQT</sequence>
<organism evidence="2">
    <name type="scientific">Anguilla anguilla</name>
    <name type="common">European freshwater eel</name>
    <name type="synonym">Muraena anguilla</name>
    <dbReference type="NCBI Taxonomy" id="7936"/>
    <lineage>
        <taxon>Eukaryota</taxon>
        <taxon>Metazoa</taxon>
        <taxon>Chordata</taxon>
        <taxon>Craniata</taxon>
        <taxon>Vertebrata</taxon>
        <taxon>Euteleostomi</taxon>
        <taxon>Actinopterygii</taxon>
        <taxon>Neopterygii</taxon>
        <taxon>Teleostei</taxon>
        <taxon>Anguilliformes</taxon>
        <taxon>Anguillidae</taxon>
        <taxon>Anguilla</taxon>
    </lineage>
</organism>
<evidence type="ECO:0000256" key="1">
    <source>
        <dbReference type="SAM" id="MobiDB-lite"/>
    </source>
</evidence>
<reference evidence="2" key="1">
    <citation type="submission" date="2014-11" db="EMBL/GenBank/DDBJ databases">
        <authorList>
            <person name="Amaro Gonzalez C."/>
        </authorList>
    </citation>
    <scope>NUCLEOTIDE SEQUENCE</scope>
</reference>
<evidence type="ECO:0000313" key="2">
    <source>
        <dbReference type="EMBL" id="JAI02941.1"/>
    </source>
</evidence>
<proteinExistence type="predicted"/>
<accession>A0A0E9XM77</accession>
<protein>
    <submittedName>
        <fullName evidence="2">Uncharacterized protein</fullName>
    </submittedName>
</protein>
<name>A0A0E9XM77_ANGAN</name>
<dbReference type="AlphaFoldDB" id="A0A0E9XM77"/>
<reference evidence="2" key="2">
    <citation type="journal article" date="2015" name="Fish Shellfish Immunol.">
        <title>Early steps in the European eel (Anguilla anguilla)-Vibrio vulnificus interaction in the gills: Role of the RtxA13 toxin.</title>
        <authorList>
            <person name="Callol A."/>
            <person name="Pajuelo D."/>
            <person name="Ebbesson L."/>
            <person name="Teles M."/>
            <person name="MacKenzie S."/>
            <person name="Amaro C."/>
        </authorList>
    </citation>
    <scope>NUCLEOTIDE SEQUENCE</scope>
</reference>